<dbReference type="Gene3D" id="3.40.50.300">
    <property type="entry name" value="P-loop containing nucleotide triphosphate hydrolases"/>
    <property type="match status" value="1"/>
</dbReference>
<protein>
    <recommendedName>
        <fullName evidence="2">NACHT domain-containing protein</fullName>
    </recommendedName>
</protein>
<feature type="non-terminal residue" evidence="1">
    <location>
        <position position="1"/>
    </location>
</feature>
<name>X1UZI1_9ZZZZ</name>
<comment type="caution">
    <text evidence="1">The sequence shown here is derived from an EMBL/GenBank/DDBJ whole genome shotgun (WGS) entry which is preliminary data.</text>
</comment>
<dbReference type="InterPro" id="IPR027417">
    <property type="entry name" value="P-loop_NTPase"/>
</dbReference>
<gene>
    <name evidence="1" type="ORF">S12H4_60471</name>
</gene>
<accession>X1UZI1</accession>
<feature type="non-terminal residue" evidence="1">
    <location>
        <position position="135"/>
    </location>
</feature>
<evidence type="ECO:0000313" key="1">
    <source>
        <dbReference type="EMBL" id="GAJ22869.1"/>
    </source>
</evidence>
<dbReference type="EMBL" id="BARW01039812">
    <property type="protein sequence ID" value="GAJ22869.1"/>
    <property type="molecule type" value="Genomic_DNA"/>
</dbReference>
<reference evidence="1" key="1">
    <citation type="journal article" date="2014" name="Front. Microbiol.">
        <title>High frequency of phylogenetically diverse reductive dehalogenase-homologous genes in deep subseafloor sedimentary metagenomes.</title>
        <authorList>
            <person name="Kawai M."/>
            <person name="Futagami T."/>
            <person name="Toyoda A."/>
            <person name="Takaki Y."/>
            <person name="Nishi S."/>
            <person name="Hori S."/>
            <person name="Arai W."/>
            <person name="Tsubouchi T."/>
            <person name="Morono Y."/>
            <person name="Uchiyama I."/>
            <person name="Ito T."/>
            <person name="Fujiyama A."/>
            <person name="Inagaki F."/>
            <person name="Takami H."/>
        </authorList>
    </citation>
    <scope>NUCLEOTIDE SEQUENCE</scope>
    <source>
        <strain evidence="1">Expedition CK06-06</strain>
    </source>
</reference>
<dbReference type="AlphaFoldDB" id="X1UZI1"/>
<organism evidence="1">
    <name type="scientific">marine sediment metagenome</name>
    <dbReference type="NCBI Taxonomy" id="412755"/>
    <lineage>
        <taxon>unclassified sequences</taxon>
        <taxon>metagenomes</taxon>
        <taxon>ecological metagenomes</taxon>
    </lineage>
</organism>
<evidence type="ECO:0008006" key="2">
    <source>
        <dbReference type="Google" id="ProtNLM"/>
    </source>
</evidence>
<sequence length="135" mass="15214">VRDALQEIIDQLDDRSALASYVMYLTSDAGEGKTTLLNYLAKTQAKKYLERKSNWLLLPIPLAGRPFLRFDDIIISSLMNRLRFPHFFFDSFIELVKMGAIVPAFDGFEEMFIESSTGEAISALANLLNKLSSEG</sequence>
<proteinExistence type="predicted"/>